<accession>A0A845BSU6</accession>
<sequence>MKAASASPAATLPLVAVSPSQQRRIFEAVCEASGHCKLESWPASMGVSGPEKLANDLLAAARLINQIDIPSQTAPQQAPPAALIPAHGHAWLLDLSQPNAVDFHYLVDGQVIKSYPHTDPASAAIFALSIALDLARPSSRPDGSSTPATA</sequence>
<evidence type="ECO:0000313" key="2">
    <source>
        <dbReference type="Proteomes" id="UP000467214"/>
    </source>
</evidence>
<reference evidence="1 2" key="1">
    <citation type="submission" date="2019-12" db="EMBL/GenBank/DDBJ databases">
        <title>Neisseriaceae gen. nov. sp. Genome sequencing and assembly.</title>
        <authorList>
            <person name="Liu Z."/>
            <person name="Li A."/>
        </authorList>
    </citation>
    <scope>NUCLEOTIDE SEQUENCE [LARGE SCALE GENOMIC DNA]</scope>
    <source>
        <strain evidence="1 2">B2N2-7</strain>
    </source>
</reference>
<dbReference type="AlphaFoldDB" id="A0A845BSU6"/>
<protein>
    <submittedName>
        <fullName evidence="1">Uncharacterized protein</fullName>
    </submittedName>
</protein>
<evidence type="ECO:0000313" key="1">
    <source>
        <dbReference type="EMBL" id="MXR37246.1"/>
    </source>
</evidence>
<dbReference type="RefSeq" id="WP_160796739.1">
    <property type="nucleotide sequence ID" value="NZ_WSSB01000008.1"/>
</dbReference>
<gene>
    <name evidence="1" type="ORF">GQF02_09705</name>
</gene>
<organism evidence="1 2">
    <name type="scientific">Craterilacuibacter sinensis</name>
    <dbReference type="NCBI Taxonomy" id="2686017"/>
    <lineage>
        <taxon>Bacteria</taxon>
        <taxon>Pseudomonadati</taxon>
        <taxon>Pseudomonadota</taxon>
        <taxon>Betaproteobacteria</taxon>
        <taxon>Neisseriales</taxon>
        <taxon>Neisseriaceae</taxon>
        <taxon>Craterilacuibacter</taxon>
    </lineage>
</organism>
<name>A0A845BSU6_9NEIS</name>
<keyword evidence="2" id="KW-1185">Reference proteome</keyword>
<proteinExistence type="predicted"/>
<dbReference type="Proteomes" id="UP000467214">
    <property type="component" value="Unassembled WGS sequence"/>
</dbReference>
<comment type="caution">
    <text evidence="1">The sequence shown here is derived from an EMBL/GenBank/DDBJ whole genome shotgun (WGS) entry which is preliminary data.</text>
</comment>
<dbReference type="EMBL" id="WSSB01000008">
    <property type="protein sequence ID" value="MXR37246.1"/>
    <property type="molecule type" value="Genomic_DNA"/>
</dbReference>